<accession>A0ABP9YQU7</accession>
<organism evidence="2 3">
    <name type="scientific">Mucor flavus</name>
    <dbReference type="NCBI Taxonomy" id="439312"/>
    <lineage>
        <taxon>Eukaryota</taxon>
        <taxon>Fungi</taxon>
        <taxon>Fungi incertae sedis</taxon>
        <taxon>Mucoromycota</taxon>
        <taxon>Mucoromycotina</taxon>
        <taxon>Mucoromycetes</taxon>
        <taxon>Mucorales</taxon>
        <taxon>Mucorineae</taxon>
        <taxon>Mucoraceae</taxon>
        <taxon>Mucor</taxon>
    </lineage>
</organism>
<dbReference type="Proteomes" id="UP001473302">
    <property type="component" value="Unassembled WGS sequence"/>
</dbReference>
<evidence type="ECO:0000256" key="1">
    <source>
        <dbReference type="SAM" id="MobiDB-lite"/>
    </source>
</evidence>
<keyword evidence="3" id="KW-1185">Reference proteome</keyword>
<sequence>MICVVKDIKAAIHTLESAGLPISINKACEQLADCIIDSYDNTTSLFVYKTSWCRKIVQVLNDLNIKYEYIAMSINDKRLGLRRYAPQANRKTNISSSDSSRTTTTTATSTASSSSSESSNTTKQLKLCSDDKEKIKNLFDSLDESKTWKLTTGTIVEEKMKEFALSCIYEHPVHSMILDLSDINWKKYLTAEEINEVRTFKQKELVGSPSKVEDYIESLKKSTDSVALKTQLTEDLDCSACSWIKHTLLEYLNLLKCNYLPLTDQSEGDVLRRVWFFLDTVFDNSKISCRGGEKSSKSSAATRNNERTIAGEQKMERMLVGRKVDLVFKRQHLEYGCSECGRYADQTKELYDGSFKMVKVLKDMLYNLHNTAPTSVREFIVIGFLMFVFTFVDILTVSVGKSFTENKFSLALCDSPMGYVTRITRTRGLFLPEESDDICIKLLPMLRLAYQARLTMERTNQIVRRSAPEVEVVDDKHTADRMIKIGINRIQISLITNNLTTHDYYVIDDEPEEQMEDVAYQYGDIEKIIDFDSPPTEIPKADTTMEIDSLTESIY</sequence>
<evidence type="ECO:0000313" key="3">
    <source>
        <dbReference type="Proteomes" id="UP001473302"/>
    </source>
</evidence>
<comment type="caution">
    <text evidence="2">The sequence shown here is derived from an EMBL/GenBank/DDBJ whole genome shotgun (WGS) entry which is preliminary data.</text>
</comment>
<feature type="compositionally biased region" description="Low complexity" evidence="1">
    <location>
        <begin position="95"/>
        <end position="122"/>
    </location>
</feature>
<gene>
    <name evidence="2" type="ORF">MFLAVUS_002631</name>
</gene>
<dbReference type="EMBL" id="BAABUK010000004">
    <property type="protein sequence ID" value="GAA5809226.1"/>
    <property type="molecule type" value="Genomic_DNA"/>
</dbReference>
<evidence type="ECO:0000313" key="2">
    <source>
        <dbReference type="EMBL" id="GAA5809226.1"/>
    </source>
</evidence>
<name>A0ABP9YQU7_9FUNG</name>
<proteinExistence type="predicted"/>
<reference evidence="2 3" key="1">
    <citation type="submission" date="2024-04" db="EMBL/GenBank/DDBJ databases">
        <title>genome sequences of Mucor flavus KT1a and Helicostylum pulchrum KT1b strains isolated from the surface of a dry-aged beef.</title>
        <authorList>
            <person name="Toyotome T."/>
            <person name="Hosono M."/>
            <person name="Torimaru M."/>
            <person name="Fukuda K."/>
            <person name="Mikami N."/>
        </authorList>
    </citation>
    <scope>NUCLEOTIDE SEQUENCE [LARGE SCALE GENOMIC DNA]</scope>
    <source>
        <strain evidence="2 3">KT1a</strain>
    </source>
</reference>
<protein>
    <submittedName>
        <fullName evidence="2">Uncharacterized protein</fullName>
    </submittedName>
</protein>
<feature type="region of interest" description="Disordered" evidence="1">
    <location>
        <begin position="90"/>
        <end position="123"/>
    </location>
</feature>